<keyword evidence="3" id="KW-1185">Reference proteome</keyword>
<sequence>MRFCVLASFIFVLLMAANGAECGCFQSKDGSTAGGGQNTQCQQRRTAESDSHPLPTPSSGRNTHLHQGRGKNLAPLFRLTRTPSDA</sequence>
<dbReference type="AlphaFoldDB" id="A0A183C3Y5"/>
<evidence type="ECO:0000256" key="2">
    <source>
        <dbReference type="SAM" id="SignalP"/>
    </source>
</evidence>
<accession>A0A183C3Y5</accession>
<evidence type="ECO:0000313" key="3">
    <source>
        <dbReference type="Proteomes" id="UP000050741"/>
    </source>
</evidence>
<feature type="chain" id="PRO_5008147031" evidence="2">
    <location>
        <begin position="23"/>
        <end position="86"/>
    </location>
</feature>
<feature type="region of interest" description="Disordered" evidence="1">
    <location>
        <begin position="30"/>
        <end position="86"/>
    </location>
</feature>
<keyword evidence="2" id="KW-0732">Signal</keyword>
<dbReference type="WBParaSite" id="GPLIN_000757900">
    <property type="protein sequence ID" value="GPLIN_000757900"/>
    <property type="gene ID" value="GPLIN_000757900"/>
</dbReference>
<reference evidence="3" key="1">
    <citation type="submission" date="2014-05" db="EMBL/GenBank/DDBJ databases">
        <title>The genome and life-stage specific transcriptomes of Globodera pallida elucidate key aspects of plant parasitism by a cyst nematode.</title>
        <authorList>
            <person name="Cotton J.A."/>
            <person name="Lilley C.J."/>
            <person name="Jones L.M."/>
            <person name="Kikuchi T."/>
            <person name="Reid A.J."/>
            <person name="Thorpe P."/>
            <person name="Tsai I.J."/>
            <person name="Beasley H."/>
            <person name="Blok V."/>
            <person name="Cock P.J.A."/>
            <person name="Van den Akker S.E."/>
            <person name="Holroyd N."/>
            <person name="Hunt M."/>
            <person name="Mantelin S."/>
            <person name="Naghra H."/>
            <person name="Pain A."/>
            <person name="Palomares-Rius J.E."/>
            <person name="Zarowiecki M."/>
            <person name="Berriman M."/>
            <person name="Jones J.T."/>
            <person name="Urwin P.E."/>
        </authorList>
    </citation>
    <scope>NUCLEOTIDE SEQUENCE [LARGE SCALE GENOMIC DNA]</scope>
    <source>
        <strain evidence="3">Lindley</strain>
    </source>
</reference>
<reference evidence="4" key="2">
    <citation type="submission" date="2016-06" db="UniProtKB">
        <authorList>
            <consortium name="WormBaseParasite"/>
        </authorList>
    </citation>
    <scope>IDENTIFICATION</scope>
</reference>
<proteinExistence type="predicted"/>
<evidence type="ECO:0000313" key="4">
    <source>
        <dbReference type="WBParaSite" id="GPLIN_000757900"/>
    </source>
</evidence>
<organism evidence="3 4">
    <name type="scientific">Globodera pallida</name>
    <name type="common">Potato cyst nematode worm</name>
    <name type="synonym">Heterodera pallida</name>
    <dbReference type="NCBI Taxonomy" id="36090"/>
    <lineage>
        <taxon>Eukaryota</taxon>
        <taxon>Metazoa</taxon>
        <taxon>Ecdysozoa</taxon>
        <taxon>Nematoda</taxon>
        <taxon>Chromadorea</taxon>
        <taxon>Rhabditida</taxon>
        <taxon>Tylenchina</taxon>
        <taxon>Tylenchomorpha</taxon>
        <taxon>Tylenchoidea</taxon>
        <taxon>Heteroderidae</taxon>
        <taxon>Heteroderinae</taxon>
        <taxon>Globodera</taxon>
    </lineage>
</organism>
<feature type="signal peptide" evidence="2">
    <location>
        <begin position="1"/>
        <end position="22"/>
    </location>
</feature>
<name>A0A183C3Y5_GLOPA</name>
<evidence type="ECO:0000256" key="1">
    <source>
        <dbReference type="SAM" id="MobiDB-lite"/>
    </source>
</evidence>
<dbReference type="Proteomes" id="UP000050741">
    <property type="component" value="Unassembled WGS sequence"/>
</dbReference>
<protein>
    <submittedName>
        <fullName evidence="4">Secreted protein</fullName>
    </submittedName>
</protein>